<name>A0ABR6RVI2_9ENTR</name>
<dbReference type="InterPro" id="IPR013762">
    <property type="entry name" value="Integrase-like_cat_sf"/>
</dbReference>
<dbReference type="Pfam" id="PF13356">
    <property type="entry name" value="Arm-DNA-bind_3"/>
    <property type="match status" value="1"/>
</dbReference>
<comment type="similarity">
    <text evidence="1">Belongs to the 'phage' integrase family.</text>
</comment>
<dbReference type="InterPro" id="IPR050808">
    <property type="entry name" value="Phage_Integrase"/>
</dbReference>
<dbReference type="InterPro" id="IPR053876">
    <property type="entry name" value="Phage_int_M"/>
</dbReference>
<evidence type="ECO:0000256" key="1">
    <source>
        <dbReference type="ARBA" id="ARBA00008857"/>
    </source>
</evidence>
<evidence type="ECO:0000256" key="5">
    <source>
        <dbReference type="PROSITE-ProRule" id="PRU01248"/>
    </source>
</evidence>
<proteinExistence type="inferred from homology"/>
<dbReference type="InterPro" id="IPR002104">
    <property type="entry name" value="Integrase_catalytic"/>
</dbReference>
<sequence>MARTTRPLTNTEVLRAKALEKDLTLHDGDGLFLIVKTSGKKLWRFRYQRPATKQRTMMGLGAFPALSLADARGLRADYLTLLANGIDPQIQAEVAEEQQQIALDSIFSTVAANWFQLKSKSVTPDYAKDIWRSLEKDVFPAIGELPVQQIKARTLVEALEPIKARGALETVRRLVQRINEIMIYAVNTGLIDANPASGIGMAFEKPKKQNMPTLRPEELPKLMRSLMMSNLSVSTRCLIEWQLLTLVRPSEASGTRWAEIDLDAKLWTIPAERMKAKREHIVPLSSQALGILEVLKPISSHREHVFPSRNDPKQPMNSQTANAALKRIGYGGKLVAHGLRSIASTAMNEALFNADVIEAALAHSDKNEIRRAYNRSNYLTLRKDLMNWWGQYIVNMKKINEGPLI</sequence>
<feature type="domain" description="Core-binding (CB)" evidence="7">
    <location>
        <begin position="105"/>
        <end position="186"/>
    </location>
</feature>
<dbReference type="Gene3D" id="1.10.443.10">
    <property type="entry name" value="Intergrase catalytic core"/>
    <property type="match status" value="1"/>
</dbReference>
<evidence type="ECO:0000256" key="2">
    <source>
        <dbReference type="ARBA" id="ARBA00022908"/>
    </source>
</evidence>
<dbReference type="NCBIfam" id="NF007246">
    <property type="entry name" value="PRK09692.1"/>
    <property type="match status" value="1"/>
</dbReference>
<accession>A0ABR6RVI2</accession>
<evidence type="ECO:0000259" key="6">
    <source>
        <dbReference type="PROSITE" id="PS51898"/>
    </source>
</evidence>
<dbReference type="RefSeq" id="WP_185668753.1">
    <property type="nucleotide sequence ID" value="NZ_JABBJF010000015.1"/>
</dbReference>
<keyword evidence="3 5" id="KW-0238">DNA-binding</keyword>
<dbReference type="PROSITE" id="PS51900">
    <property type="entry name" value="CB"/>
    <property type="match status" value="1"/>
</dbReference>
<dbReference type="Pfam" id="PF00589">
    <property type="entry name" value="Phage_integrase"/>
    <property type="match status" value="1"/>
</dbReference>
<dbReference type="InterPro" id="IPR011010">
    <property type="entry name" value="DNA_brk_join_enz"/>
</dbReference>
<evidence type="ECO:0000313" key="8">
    <source>
        <dbReference type="EMBL" id="MBC1187139.1"/>
    </source>
</evidence>
<evidence type="ECO:0000313" key="9">
    <source>
        <dbReference type="Proteomes" id="UP000607331"/>
    </source>
</evidence>
<dbReference type="PANTHER" id="PTHR30629">
    <property type="entry name" value="PROPHAGE INTEGRASE"/>
    <property type="match status" value="1"/>
</dbReference>
<dbReference type="EMBL" id="JABBJF010000015">
    <property type="protein sequence ID" value="MBC1187139.1"/>
    <property type="molecule type" value="Genomic_DNA"/>
</dbReference>
<dbReference type="Gene3D" id="1.10.150.130">
    <property type="match status" value="1"/>
</dbReference>
<dbReference type="Pfam" id="PF22022">
    <property type="entry name" value="Phage_int_M"/>
    <property type="match status" value="1"/>
</dbReference>
<dbReference type="SUPFAM" id="SSF56349">
    <property type="entry name" value="DNA breaking-rejoining enzymes"/>
    <property type="match status" value="1"/>
</dbReference>
<keyword evidence="4" id="KW-0233">DNA recombination</keyword>
<protein>
    <submittedName>
        <fullName evidence="8">Tyrosine-type recombinase/integrase</fullName>
    </submittedName>
</protein>
<dbReference type="Proteomes" id="UP000607331">
    <property type="component" value="Unassembled WGS sequence"/>
</dbReference>
<evidence type="ECO:0000259" key="7">
    <source>
        <dbReference type="PROSITE" id="PS51900"/>
    </source>
</evidence>
<keyword evidence="9" id="KW-1185">Reference proteome</keyword>
<gene>
    <name evidence="8" type="ORF">HII27_15615</name>
</gene>
<feature type="domain" description="Tyr recombinase" evidence="6">
    <location>
        <begin position="209"/>
        <end position="386"/>
    </location>
</feature>
<dbReference type="InterPro" id="IPR038488">
    <property type="entry name" value="Integrase_DNA-bd_sf"/>
</dbReference>
<dbReference type="InterPro" id="IPR010998">
    <property type="entry name" value="Integrase_recombinase_N"/>
</dbReference>
<dbReference type="CDD" id="cd00801">
    <property type="entry name" value="INT_P4_C"/>
    <property type="match status" value="1"/>
</dbReference>
<dbReference type="PROSITE" id="PS51898">
    <property type="entry name" value="TYR_RECOMBINASE"/>
    <property type="match status" value="1"/>
</dbReference>
<comment type="caution">
    <text evidence="8">The sequence shown here is derived from an EMBL/GenBank/DDBJ whole genome shotgun (WGS) entry which is preliminary data.</text>
</comment>
<organism evidence="8 9">
    <name type="scientific">Kluyvera sichuanensis</name>
    <dbReference type="NCBI Taxonomy" id="2725494"/>
    <lineage>
        <taxon>Bacteria</taxon>
        <taxon>Pseudomonadati</taxon>
        <taxon>Pseudomonadota</taxon>
        <taxon>Gammaproteobacteria</taxon>
        <taxon>Enterobacterales</taxon>
        <taxon>Enterobacteriaceae</taxon>
        <taxon>Kluyvera</taxon>
    </lineage>
</organism>
<dbReference type="Gene3D" id="3.30.160.390">
    <property type="entry name" value="Integrase, DNA-binding domain"/>
    <property type="match status" value="1"/>
</dbReference>
<dbReference type="InterPro" id="IPR025166">
    <property type="entry name" value="Integrase_DNA_bind_dom"/>
</dbReference>
<evidence type="ECO:0000256" key="3">
    <source>
        <dbReference type="ARBA" id="ARBA00023125"/>
    </source>
</evidence>
<keyword evidence="2" id="KW-0229">DNA integration</keyword>
<reference evidence="8 9" key="1">
    <citation type="submission" date="2020-04" db="EMBL/GenBank/DDBJ databases">
        <title>The draft genome of Kluyvera sichuanensis strain SCKS090646.</title>
        <authorList>
            <person name="Wei L."/>
            <person name="Liu L."/>
            <person name="Feng Y."/>
            <person name="Zong Z."/>
        </authorList>
    </citation>
    <scope>NUCLEOTIDE SEQUENCE [LARGE SCALE GENOMIC DNA]</scope>
    <source>
        <strain evidence="8 9">090646</strain>
    </source>
</reference>
<evidence type="ECO:0000256" key="4">
    <source>
        <dbReference type="ARBA" id="ARBA00023172"/>
    </source>
</evidence>
<dbReference type="InterPro" id="IPR044068">
    <property type="entry name" value="CB"/>
</dbReference>
<dbReference type="PANTHER" id="PTHR30629:SF6">
    <property type="entry name" value="PROPHAGE INTEGRASE INTA-RELATED"/>
    <property type="match status" value="1"/>
</dbReference>